<dbReference type="Gene3D" id="3.40.50.2300">
    <property type="match status" value="1"/>
</dbReference>
<dbReference type="GO" id="GO:0005737">
    <property type="term" value="C:cytoplasm"/>
    <property type="evidence" value="ECO:0000318"/>
    <property type="project" value="GO_Central"/>
</dbReference>
<dbReference type="InterPro" id="IPR014811">
    <property type="entry name" value="ArgoL1"/>
</dbReference>
<feature type="region of interest" description="Disordered" evidence="1">
    <location>
        <begin position="385"/>
        <end position="417"/>
    </location>
</feature>
<dbReference type="CDD" id="cd02846">
    <property type="entry name" value="PAZ_argonaute_like"/>
    <property type="match status" value="1"/>
</dbReference>
<dbReference type="GO" id="GO:0031047">
    <property type="term" value="P:regulatory ncRNA-mediated gene silencing"/>
    <property type="evidence" value="ECO:0000318"/>
    <property type="project" value="GO_Central"/>
</dbReference>
<feature type="domain" description="Piwi" evidence="2">
    <location>
        <begin position="443"/>
        <end position="734"/>
    </location>
</feature>
<dbReference type="InterPro" id="IPR036397">
    <property type="entry name" value="RNaseH_sf"/>
</dbReference>
<dbReference type="GO" id="GO:0005634">
    <property type="term" value="C:nucleus"/>
    <property type="evidence" value="ECO:0000318"/>
    <property type="project" value="GO_Central"/>
</dbReference>
<keyword evidence="5" id="KW-1185">Reference proteome</keyword>
<evidence type="ECO:0000259" key="2">
    <source>
        <dbReference type="PROSITE" id="PS50822"/>
    </source>
</evidence>
<proteinExistence type="predicted"/>
<dbReference type="GO" id="GO:0003723">
    <property type="term" value="F:RNA binding"/>
    <property type="evidence" value="ECO:0000318"/>
    <property type="project" value="GO_Central"/>
</dbReference>
<dbReference type="Gene3D" id="3.30.420.10">
    <property type="entry name" value="Ribonuclease H-like superfamily/Ribonuclease H"/>
    <property type="match status" value="1"/>
</dbReference>
<dbReference type="GO" id="GO:0004521">
    <property type="term" value="F:RNA endonuclease activity"/>
    <property type="evidence" value="ECO:0000318"/>
    <property type="project" value="GO_Central"/>
</dbReference>
<dbReference type="InterPro" id="IPR032474">
    <property type="entry name" value="Argonaute_N"/>
</dbReference>
<dbReference type="SMART" id="SM00950">
    <property type="entry name" value="Piwi"/>
    <property type="match status" value="1"/>
</dbReference>
<dbReference type="Pfam" id="PF02171">
    <property type="entry name" value="Piwi"/>
    <property type="match status" value="1"/>
</dbReference>
<dbReference type="Proteomes" id="UP000006727">
    <property type="component" value="Chromosome 9"/>
</dbReference>
<dbReference type="InterPro" id="IPR003165">
    <property type="entry name" value="Piwi"/>
</dbReference>
<protein>
    <recommendedName>
        <fullName evidence="2">Piwi domain-containing protein</fullName>
    </recommendedName>
</protein>
<dbReference type="Pfam" id="PF16486">
    <property type="entry name" value="ArgoN"/>
    <property type="match status" value="1"/>
</dbReference>
<reference evidence="3 5" key="1">
    <citation type="journal article" date="2008" name="Science">
        <title>The Physcomitrella genome reveals evolutionary insights into the conquest of land by plants.</title>
        <authorList>
            <person name="Rensing S."/>
            <person name="Lang D."/>
            <person name="Zimmer A."/>
            <person name="Terry A."/>
            <person name="Salamov A."/>
            <person name="Shapiro H."/>
            <person name="Nishiyama T."/>
            <person name="Perroud P.-F."/>
            <person name="Lindquist E."/>
            <person name="Kamisugi Y."/>
            <person name="Tanahashi T."/>
            <person name="Sakakibara K."/>
            <person name="Fujita T."/>
            <person name="Oishi K."/>
            <person name="Shin-I T."/>
            <person name="Kuroki Y."/>
            <person name="Toyoda A."/>
            <person name="Suzuki Y."/>
            <person name="Hashimoto A."/>
            <person name="Yamaguchi K."/>
            <person name="Sugano A."/>
            <person name="Kohara Y."/>
            <person name="Fujiyama A."/>
            <person name="Anterola A."/>
            <person name="Aoki S."/>
            <person name="Ashton N."/>
            <person name="Barbazuk W.B."/>
            <person name="Barker E."/>
            <person name="Bennetzen J."/>
            <person name="Bezanilla M."/>
            <person name="Blankenship R."/>
            <person name="Cho S.H."/>
            <person name="Dutcher S."/>
            <person name="Estelle M."/>
            <person name="Fawcett J.A."/>
            <person name="Gundlach H."/>
            <person name="Hanada K."/>
            <person name="Heyl A."/>
            <person name="Hicks K.A."/>
            <person name="Hugh J."/>
            <person name="Lohr M."/>
            <person name="Mayer K."/>
            <person name="Melkozernov A."/>
            <person name="Murata T."/>
            <person name="Nelson D."/>
            <person name="Pils B."/>
            <person name="Prigge M."/>
            <person name="Reiss B."/>
            <person name="Renner T."/>
            <person name="Rombauts S."/>
            <person name="Rushton P."/>
            <person name="Sanderfoot A."/>
            <person name="Schween G."/>
            <person name="Shiu S.-H."/>
            <person name="Stueber K."/>
            <person name="Theodoulou F.L."/>
            <person name="Tu H."/>
            <person name="Van de Peer Y."/>
            <person name="Verrier P.J."/>
            <person name="Waters E."/>
            <person name="Wood A."/>
            <person name="Yang L."/>
            <person name="Cove D."/>
            <person name="Cuming A."/>
            <person name="Hasebe M."/>
            <person name="Lucas S."/>
            <person name="Mishler D.B."/>
            <person name="Reski R."/>
            <person name="Grigoriev I."/>
            <person name="Quatrano R.S."/>
            <person name="Boore J.L."/>
        </authorList>
    </citation>
    <scope>NUCLEOTIDE SEQUENCE [LARGE SCALE GENOMIC DNA]</scope>
    <source>
        <strain evidence="4 5">cv. Gransden 2004</strain>
    </source>
</reference>
<dbReference type="PANTHER" id="PTHR22891">
    <property type="entry name" value="EUKARYOTIC TRANSLATION INITIATION FACTOR 2C"/>
    <property type="match status" value="1"/>
</dbReference>
<dbReference type="PaxDb" id="3218-PP1S89_259V6.1"/>
<dbReference type="AlphaFoldDB" id="A0A2K1K3N3"/>
<feature type="compositionally biased region" description="Basic and acidic residues" evidence="1">
    <location>
        <begin position="114"/>
        <end position="128"/>
    </location>
</feature>
<sequence length="742" mass="83423">MALVALVDMPIFPKASRPEFERNGRPTQLSGIHLNAKLMKWDDVYDYYVSIKLPVTNKKLCRDIVKKLCDTYEEAECGGNQGVYDGDKSLFTSGSLNFKSKEFRVFLDDGRDPLLRPGDRDGRPDDYQSSHFPSPGSPRNEVVKRRKIISRERVFIVRIEFAAKSRMKAIEEMINGAMGKCNHDQEVQALDTLPVLNIVLRESDSKRQMGHLLVRDNFFHPDLGPVCDLGEGIEDWRGYHSSVRPTGLGMTLNLDITMTTMLKPVLVEMFLLKCGVRDLQHLRGRDWHKAKSYLEGVRIESAHQPLPRPRKISGLSDRLPNLPALDVGNKKKPPFIPSELCKIVAGQRYTKSLSSEQRTAQIAACKQGSKDREKICEKASRILDTTSPSGQRDLEKVAGTSENTEMMGKPAGVEKEPHNAQNLAIERRVEFMIGALKKYNPVFILVALPTDSSSSNLYVAFKRYFEMRIGVISQCMIKPRQFNPQYLWNLVLKINQKMEGFNSPLTSKITSCLGGAPTIIFGIDVSHGSIGENFPSVAAVVATKNWPDVFHFATRAGTQQSKLKLIEGLWEPKSAMVKDLLLEFHRTCRGPVCKPSQVTVHRDGVREGRFADCLKEEVNAFKRVCRDIQEDYNPGITFIVVQKRHNTRFFSQSTVIDKDICHPHNYDYFLLSQAGLIGTSRPSHYHVLLNENKLAPDDIQCLSNNLCYTSTSISTAALAGYAHIVAALGKDQTPALRETIIK</sequence>
<dbReference type="SMART" id="SM01163">
    <property type="entry name" value="DUF1785"/>
    <property type="match status" value="1"/>
</dbReference>
<name>A0A2K1K3N3_PHYPA</name>
<evidence type="ECO:0000313" key="4">
    <source>
        <dbReference type="EnsemblPlants" id="Pp3c9_18080V3.1"/>
    </source>
</evidence>
<evidence type="ECO:0000313" key="5">
    <source>
        <dbReference type="Proteomes" id="UP000006727"/>
    </source>
</evidence>
<dbReference type="SUPFAM" id="SSF53098">
    <property type="entry name" value="Ribonuclease H-like"/>
    <property type="match status" value="1"/>
</dbReference>
<dbReference type="SUPFAM" id="SSF101690">
    <property type="entry name" value="PAZ domain"/>
    <property type="match status" value="1"/>
</dbReference>
<reference evidence="4" key="3">
    <citation type="submission" date="2020-12" db="UniProtKB">
        <authorList>
            <consortium name="EnsemblPlants"/>
        </authorList>
    </citation>
    <scope>IDENTIFICATION</scope>
</reference>
<organism evidence="3">
    <name type="scientific">Physcomitrium patens</name>
    <name type="common">Spreading-leaved earth moss</name>
    <name type="synonym">Physcomitrella patens</name>
    <dbReference type="NCBI Taxonomy" id="3218"/>
    <lineage>
        <taxon>Eukaryota</taxon>
        <taxon>Viridiplantae</taxon>
        <taxon>Streptophyta</taxon>
        <taxon>Embryophyta</taxon>
        <taxon>Bryophyta</taxon>
        <taxon>Bryophytina</taxon>
        <taxon>Bryopsida</taxon>
        <taxon>Funariidae</taxon>
        <taxon>Funariales</taxon>
        <taxon>Funariaceae</taxon>
        <taxon>Physcomitrium</taxon>
    </lineage>
</organism>
<dbReference type="Gene3D" id="2.170.260.10">
    <property type="entry name" value="paz domain"/>
    <property type="match status" value="1"/>
</dbReference>
<evidence type="ECO:0000256" key="1">
    <source>
        <dbReference type="SAM" id="MobiDB-lite"/>
    </source>
</evidence>
<dbReference type="PROSITE" id="PS50822">
    <property type="entry name" value="PIWI"/>
    <property type="match status" value="1"/>
</dbReference>
<evidence type="ECO:0000313" key="3">
    <source>
        <dbReference type="EMBL" id="PNR48377.1"/>
    </source>
</evidence>
<reference evidence="3 5" key="2">
    <citation type="journal article" date="2018" name="Plant J.">
        <title>The Physcomitrella patens chromosome-scale assembly reveals moss genome structure and evolution.</title>
        <authorList>
            <person name="Lang D."/>
            <person name="Ullrich K.K."/>
            <person name="Murat F."/>
            <person name="Fuchs J."/>
            <person name="Jenkins J."/>
            <person name="Haas F.B."/>
            <person name="Piednoel M."/>
            <person name="Gundlach H."/>
            <person name="Van Bel M."/>
            <person name="Meyberg R."/>
            <person name="Vives C."/>
            <person name="Morata J."/>
            <person name="Symeonidi A."/>
            <person name="Hiss M."/>
            <person name="Muchero W."/>
            <person name="Kamisugi Y."/>
            <person name="Saleh O."/>
            <person name="Blanc G."/>
            <person name="Decker E.L."/>
            <person name="van Gessel N."/>
            <person name="Grimwood J."/>
            <person name="Hayes R.D."/>
            <person name="Graham S.W."/>
            <person name="Gunter L.E."/>
            <person name="McDaniel S.F."/>
            <person name="Hoernstein S.N.W."/>
            <person name="Larsson A."/>
            <person name="Li F.W."/>
            <person name="Perroud P.F."/>
            <person name="Phillips J."/>
            <person name="Ranjan P."/>
            <person name="Rokshar D.S."/>
            <person name="Rothfels C.J."/>
            <person name="Schneider L."/>
            <person name="Shu S."/>
            <person name="Stevenson D.W."/>
            <person name="Thummler F."/>
            <person name="Tillich M."/>
            <person name="Villarreal Aguilar J.C."/>
            <person name="Widiez T."/>
            <person name="Wong G.K."/>
            <person name="Wymore A."/>
            <person name="Zhang Y."/>
            <person name="Zimmer A.D."/>
            <person name="Quatrano R.S."/>
            <person name="Mayer K.F.X."/>
            <person name="Goodstein D."/>
            <person name="Casacuberta J.M."/>
            <person name="Vandepoele K."/>
            <person name="Reski R."/>
            <person name="Cuming A.C."/>
            <person name="Tuskan G.A."/>
            <person name="Maumus F."/>
            <person name="Salse J."/>
            <person name="Schmutz J."/>
            <person name="Rensing S.A."/>
        </authorList>
    </citation>
    <scope>NUCLEOTIDE SEQUENCE [LARGE SCALE GENOMIC DNA]</scope>
    <source>
        <strain evidence="4 5">cv. Gransden 2004</strain>
    </source>
</reference>
<dbReference type="OMA" id="MWGVVNF"/>
<feature type="region of interest" description="Disordered" evidence="1">
    <location>
        <begin position="114"/>
        <end position="141"/>
    </location>
</feature>
<dbReference type="Pfam" id="PF08699">
    <property type="entry name" value="ArgoL1"/>
    <property type="match status" value="1"/>
</dbReference>
<dbReference type="InterPro" id="IPR036085">
    <property type="entry name" value="PAZ_dom_sf"/>
</dbReference>
<dbReference type="STRING" id="3218.A0A2K1K3N3"/>
<dbReference type="Gramene" id="Pp3c9_18080V3.1">
    <property type="protein sequence ID" value="Pp3c9_18080V3.1"/>
    <property type="gene ID" value="Pp3c9_18080"/>
</dbReference>
<accession>A0A2K1K3N3</accession>
<dbReference type="InterPro" id="IPR012337">
    <property type="entry name" value="RNaseH-like_sf"/>
</dbReference>
<gene>
    <name evidence="4" type="primary">LOC112286493</name>
    <name evidence="3" type="ORF">PHYPA_012853</name>
</gene>
<dbReference type="EnsemblPlants" id="Pp3c9_18080V3.1">
    <property type="protein sequence ID" value="Pp3c9_18080V3.1"/>
    <property type="gene ID" value="Pp3c9_18080"/>
</dbReference>
<dbReference type="EMBL" id="ABEU02000009">
    <property type="protein sequence ID" value="PNR48377.1"/>
    <property type="molecule type" value="Genomic_DNA"/>
</dbReference>